<evidence type="ECO:0000256" key="7">
    <source>
        <dbReference type="ARBA" id="ARBA00023136"/>
    </source>
</evidence>
<dbReference type="GO" id="GO:0005886">
    <property type="term" value="C:plasma membrane"/>
    <property type="evidence" value="ECO:0007669"/>
    <property type="project" value="UniProtKB-SubCell"/>
</dbReference>
<keyword evidence="2" id="KW-0813">Transport</keyword>
<proteinExistence type="predicted"/>
<sequence length="452" mass="50737">MGRGTLRQYYACTISQLSVMVVGVAYCWFEPITIRLANDPDLGFSADDVSWLISIMEIGCLISPLVSGDLTNRIGRKYVILSIGPLCLVGWILVLFSKTMVSLVIVRILHGLATGVAFTITPIYTAEVAEPKLRGRLSGTFQTTWYMGTLYAFSIGPYFSYDVYTYICIPLPILFTIVWMMMPETPYYLLMSKREDEARKVLKYFRDGDDIEKELEDMQKAVKEEMAVEGSWKILFTDKTERKAFIIVQIVSITKFLTGMPVIVNYALDTFTRSETFLSAEVMSIILAVLLTLIAVISAFMSDWIGRKPLLLVSCFGCFVAHFLTGGYYYIHEKTTLEGGNYTWALYVGLVMYCFFSDIGLGPLLQTLQSEMFGASTRGVAGGITEGFAAFLCFVVLKLYTPVNEVFGVYMNFWFYSFTGLIGGLLLVWLMYETAGKTIGQMEDSPKKNVLA</sequence>
<dbReference type="InterPro" id="IPR005829">
    <property type="entry name" value="Sugar_transporter_CS"/>
</dbReference>
<dbReference type="InterPro" id="IPR036259">
    <property type="entry name" value="MFS_trans_sf"/>
</dbReference>
<keyword evidence="4" id="KW-0762">Sugar transport</keyword>
<dbReference type="EMBL" id="OV725079">
    <property type="protein sequence ID" value="CAH1397355.1"/>
    <property type="molecule type" value="Genomic_DNA"/>
</dbReference>
<gene>
    <name evidence="10" type="ORF">NEZAVI_LOCUS7195</name>
</gene>
<feature type="transmembrane region" description="Helical" evidence="8">
    <location>
        <begin position="380"/>
        <end position="401"/>
    </location>
</feature>
<dbReference type="PROSITE" id="PS00217">
    <property type="entry name" value="SUGAR_TRANSPORT_2"/>
    <property type="match status" value="1"/>
</dbReference>
<dbReference type="PROSITE" id="PS50850">
    <property type="entry name" value="MFS"/>
    <property type="match status" value="1"/>
</dbReference>
<feature type="transmembrane region" description="Helical" evidence="8">
    <location>
        <begin position="276"/>
        <end position="298"/>
    </location>
</feature>
<keyword evidence="11" id="KW-1185">Reference proteome</keyword>
<evidence type="ECO:0000313" key="11">
    <source>
        <dbReference type="Proteomes" id="UP001152798"/>
    </source>
</evidence>
<feature type="transmembrane region" description="Helical" evidence="8">
    <location>
        <begin position="103"/>
        <end position="125"/>
    </location>
</feature>
<evidence type="ECO:0000256" key="1">
    <source>
        <dbReference type="ARBA" id="ARBA00004651"/>
    </source>
</evidence>
<dbReference type="InterPro" id="IPR020846">
    <property type="entry name" value="MFS_dom"/>
</dbReference>
<feature type="transmembrane region" description="Helical" evidence="8">
    <location>
        <begin position="244"/>
        <end position="264"/>
    </location>
</feature>
<feature type="transmembrane region" description="Helical" evidence="8">
    <location>
        <begin position="310"/>
        <end position="332"/>
    </location>
</feature>
<dbReference type="PROSITE" id="PS00216">
    <property type="entry name" value="SUGAR_TRANSPORT_1"/>
    <property type="match status" value="1"/>
</dbReference>
<dbReference type="PANTHER" id="PTHR48021:SF46">
    <property type="entry name" value="MAJOR FACILITATOR SUPERFAMILY (MFS) PROFILE DOMAIN-CONTAINING PROTEIN"/>
    <property type="match status" value="1"/>
</dbReference>
<dbReference type="FunFam" id="1.20.1250.20:FF:000218">
    <property type="entry name" value="facilitated trehalose transporter Tret1"/>
    <property type="match status" value="1"/>
</dbReference>
<dbReference type="GO" id="GO:0022857">
    <property type="term" value="F:transmembrane transporter activity"/>
    <property type="evidence" value="ECO:0007669"/>
    <property type="project" value="InterPro"/>
</dbReference>
<evidence type="ECO:0000256" key="6">
    <source>
        <dbReference type="ARBA" id="ARBA00022989"/>
    </source>
</evidence>
<evidence type="ECO:0000256" key="5">
    <source>
        <dbReference type="ARBA" id="ARBA00022692"/>
    </source>
</evidence>
<keyword evidence="3" id="KW-1003">Cell membrane</keyword>
<feature type="transmembrane region" description="Helical" evidence="8">
    <location>
        <begin position="137"/>
        <end position="157"/>
    </location>
</feature>
<dbReference type="Proteomes" id="UP001152798">
    <property type="component" value="Chromosome 3"/>
</dbReference>
<protein>
    <recommendedName>
        <fullName evidence="9">Major facilitator superfamily (MFS) profile domain-containing protein</fullName>
    </recommendedName>
</protein>
<comment type="subcellular location">
    <subcellularLocation>
        <location evidence="1">Cell membrane</location>
        <topology evidence="1">Multi-pass membrane protein</topology>
    </subcellularLocation>
</comment>
<accession>A0A9P0H8G4</accession>
<feature type="transmembrane region" description="Helical" evidence="8">
    <location>
        <begin position="163"/>
        <end position="182"/>
    </location>
</feature>
<feature type="domain" description="Major facilitator superfamily (MFS) profile" evidence="9">
    <location>
        <begin position="1"/>
        <end position="435"/>
    </location>
</feature>
<evidence type="ECO:0000256" key="3">
    <source>
        <dbReference type="ARBA" id="ARBA00022475"/>
    </source>
</evidence>
<evidence type="ECO:0000256" key="4">
    <source>
        <dbReference type="ARBA" id="ARBA00022597"/>
    </source>
</evidence>
<dbReference type="OrthoDB" id="6604526at2759"/>
<feature type="transmembrane region" description="Helical" evidence="8">
    <location>
        <begin position="413"/>
        <end position="432"/>
    </location>
</feature>
<feature type="transmembrane region" description="Helical" evidence="8">
    <location>
        <begin position="344"/>
        <end position="368"/>
    </location>
</feature>
<feature type="transmembrane region" description="Helical" evidence="8">
    <location>
        <begin position="78"/>
        <end position="97"/>
    </location>
</feature>
<keyword evidence="5 8" id="KW-0812">Transmembrane</keyword>
<dbReference type="PANTHER" id="PTHR48021">
    <property type="match status" value="1"/>
</dbReference>
<dbReference type="Pfam" id="PF00083">
    <property type="entry name" value="Sugar_tr"/>
    <property type="match status" value="1"/>
</dbReference>
<dbReference type="InterPro" id="IPR050549">
    <property type="entry name" value="MFS_Trehalose_Transporter"/>
</dbReference>
<reference evidence="10" key="1">
    <citation type="submission" date="2022-01" db="EMBL/GenBank/DDBJ databases">
        <authorList>
            <person name="King R."/>
        </authorList>
    </citation>
    <scope>NUCLEOTIDE SEQUENCE</scope>
</reference>
<name>A0A9P0H8G4_NEZVI</name>
<dbReference type="InterPro" id="IPR005828">
    <property type="entry name" value="MFS_sugar_transport-like"/>
</dbReference>
<evidence type="ECO:0000313" key="10">
    <source>
        <dbReference type="EMBL" id="CAH1397355.1"/>
    </source>
</evidence>
<dbReference type="SUPFAM" id="SSF103473">
    <property type="entry name" value="MFS general substrate transporter"/>
    <property type="match status" value="1"/>
</dbReference>
<dbReference type="AlphaFoldDB" id="A0A9P0H8G4"/>
<feature type="transmembrane region" description="Helical" evidence="8">
    <location>
        <begin position="9"/>
        <end position="29"/>
    </location>
</feature>
<dbReference type="Gene3D" id="1.20.1250.20">
    <property type="entry name" value="MFS general substrate transporter like domains"/>
    <property type="match status" value="1"/>
</dbReference>
<evidence type="ECO:0000256" key="8">
    <source>
        <dbReference type="SAM" id="Phobius"/>
    </source>
</evidence>
<keyword evidence="6 8" id="KW-1133">Transmembrane helix</keyword>
<organism evidence="10 11">
    <name type="scientific">Nezara viridula</name>
    <name type="common">Southern green stink bug</name>
    <name type="synonym">Cimex viridulus</name>
    <dbReference type="NCBI Taxonomy" id="85310"/>
    <lineage>
        <taxon>Eukaryota</taxon>
        <taxon>Metazoa</taxon>
        <taxon>Ecdysozoa</taxon>
        <taxon>Arthropoda</taxon>
        <taxon>Hexapoda</taxon>
        <taxon>Insecta</taxon>
        <taxon>Pterygota</taxon>
        <taxon>Neoptera</taxon>
        <taxon>Paraneoptera</taxon>
        <taxon>Hemiptera</taxon>
        <taxon>Heteroptera</taxon>
        <taxon>Panheteroptera</taxon>
        <taxon>Pentatomomorpha</taxon>
        <taxon>Pentatomoidea</taxon>
        <taxon>Pentatomidae</taxon>
        <taxon>Pentatominae</taxon>
        <taxon>Nezara</taxon>
    </lineage>
</organism>
<keyword evidence="7 8" id="KW-0472">Membrane</keyword>
<evidence type="ECO:0000256" key="2">
    <source>
        <dbReference type="ARBA" id="ARBA00022448"/>
    </source>
</evidence>
<evidence type="ECO:0000259" key="9">
    <source>
        <dbReference type="PROSITE" id="PS50850"/>
    </source>
</evidence>